<name>A0ABV7CZI4_9BACI</name>
<keyword evidence="3" id="KW-0285">Flavoprotein</keyword>
<gene>
    <name evidence="6" type="ORF">ACFOGI_15040</name>
</gene>
<protein>
    <submittedName>
        <fullName evidence="6">NAD(P)/FAD-dependent oxidoreductase</fullName>
    </submittedName>
</protein>
<accession>A0ABV7CZI4</accession>
<organism evidence="6 7">
    <name type="scientific">Virgibacillus xinjiangensis</name>
    <dbReference type="NCBI Taxonomy" id="393090"/>
    <lineage>
        <taxon>Bacteria</taxon>
        <taxon>Bacillati</taxon>
        <taxon>Bacillota</taxon>
        <taxon>Bacilli</taxon>
        <taxon>Bacillales</taxon>
        <taxon>Bacillaceae</taxon>
        <taxon>Virgibacillus</taxon>
    </lineage>
</organism>
<evidence type="ECO:0000259" key="5">
    <source>
        <dbReference type="Pfam" id="PF07992"/>
    </source>
</evidence>
<keyword evidence="4" id="KW-0560">Oxidoreductase</keyword>
<feature type="domain" description="FAD/NAD(P)-binding" evidence="5">
    <location>
        <begin position="5"/>
        <end position="117"/>
    </location>
</feature>
<evidence type="ECO:0000256" key="1">
    <source>
        <dbReference type="ARBA" id="ARBA00001974"/>
    </source>
</evidence>
<dbReference type="EMBL" id="JBHRSA010000056">
    <property type="protein sequence ID" value="MFC3041560.1"/>
    <property type="molecule type" value="Genomic_DNA"/>
</dbReference>
<comment type="subunit">
    <text evidence="2">Homodimer.</text>
</comment>
<sequence>MKDLYDVTIVGGGPAGLYSAFYSGECGLKTKILEAQSSIGGKITLYPKKKIWDAGKQSPVSGGMFAKRLVEQVLTFQPTIFTKKKVELIEKRSNTRFVITTDDGVMHYSKAVILANGDRGDTFGCTTQEGIFAAGDNICSEGKVNSLAGAKQDALRAVNSVKKYINSAVSRNSHDILL</sequence>
<dbReference type="PRINTS" id="PR00368">
    <property type="entry name" value="FADPNR"/>
</dbReference>
<evidence type="ECO:0000256" key="4">
    <source>
        <dbReference type="ARBA" id="ARBA00023002"/>
    </source>
</evidence>
<comment type="caution">
    <text evidence="6">The sequence shown here is derived from an EMBL/GenBank/DDBJ whole genome shotgun (WGS) entry which is preliminary data.</text>
</comment>
<dbReference type="Proteomes" id="UP001595279">
    <property type="component" value="Unassembled WGS sequence"/>
</dbReference>
<dbReference type="InterPro" id="IPR050097">
    <property type="entry name" value="Ferredoxin-NADP_redctase_2"/>
</dbReference>
<dbReference type="SUPFAM" id="SSF51905">
    <property type="entry name" value="FAD/NAD(P)-binding domain"/>
    <property type="match status" value="1"/>
</dbReference>
<evidence type="ECO:0000313" key="6">
    <source>
        <dbReference type="EMBL" id="MFC3041560.1"/>
    </source>
</evidence>
<dbReference type="Gene3D" id="3.50.50.60">
    <property type="entry name" value="FAD/NAD(P)-binding domain"/>
    <property type="match status" value="1"/>
</dbReference>
<evidence type="ECO:0000256" key="3">
    <source>
        <dbReference type="ARBA" id="ARBA00022630"/>
    </source>
</evidence>
<keyword evidence="7" id="KW-1185">Reference proteome</keyword>
<dbReference type="Pfam" id="PF07992">
    <property type="entry name" value="Pyr_redox_2"/>
    <property type="match status" value="1"/>
</dbReference>
<reference evidence="7" key="1">
    <citation type="journal article" date="2019" name="Int. J. Syst. Evol. Microbiol.">
        <title>The Global Catalogue of Microorganisms (GCM) 10K type strain sequencing project: providing services to taxonomists for standard genome sequencing and annotation.</title>
        <authorList>
            <consortium name="The Broad Institute Genomics Platform"/>
            <consortium name="The Broad Institute Genome Sequencing Center for Infectious Disease"/>
            <person name="Wu L."/>
            <person name="Ma J."/>
        </authorList>
    </citation>
    <scope>NUCLEOTIDE SEQUENCE [LARGE SCALE GENOMIC DNA]</scope>
    <source>
        <strain evidence="7">KCTC 13128</strain>
    </source>
</reference>
<proteinExistence type="predicted"/>
<dbReference type="RefSeq" id="WP_390274304.1">
    <property type="nucleotide sequence ID" value="NZ_JBHRSA010000056.1"/>
</dbReference>
<dbReference type="InterPro" id="IPR023753">
    <property type="entry name" value="FAD/NAD-binding_dom"/>
</dbReference>
<evidence type="ECO:0000256" key="2">
    <source>
        <dbReference type="ARBA" id="ARBA00011738"/>
    </source>
</evidence>
<evidence type="ECO:0000313" key="7">
    <source>
        <dbReference type="Proteomes" id="UP001595279"/>
    </source>
</evidence>
<dbReference type="InterPro" id="IPR036188">
    <property type="entry name" value="FAD/NAD-bd_sf"/>
</dbReference>
<dbReference type="PRINTS" id="PR00469">
    <property type="entry name" value="PNDRDTASEII"/>
</dbReference>
<comment type="cofactor">
    <cofactor evidence="1">
        <name>FAD</name>
        <dbReference type="ChEBI" id="CHEBI:57692"/>
    </cofactor>
</comment>
<dbReference type="PANTHER" id="PTHR48105">
    <property type="entry name" value="THIOREDOXIN REDUCTASE 1-RELATED-RELATED"/>
    <property type="match status" value="1"/>
</dbReference>